<sequence>MTLAHWIYALGTIAVVAAMLFRRNVLIPCIVSTFLIALIYKGSLAGAVTAVFSAQIAALVELGSIFLIIGLMFAMLKSISVTGADEMLVAPMKKLMVSPAVSYIVLVVTTYAISLFFWPTPAVPLIGALLVPAAIEVGLPPMAGAVAMALAGQGMALSGDMVIQGAPGLSAKAAGIPVSIVTGYGAILSLVTGIVAIVMAYYMMRDEIALFQKEGKRETAAVNEARPEMKMKGEEHRGEAYAPFLMWLTVIALIGVIYAMFRFDIKGGDASALLGGTAVLIMTIATILVEGVKSLDVIADYLTDGLVFAFKVMGQILPIAGFFFLGNPEVVASILGEGAPGFLFDIGQMIAQSIPPEGFLSAFGMLILGIIGGLDGSGFSGLPMSGTLAGAMAGGNVKVAAALAAIGQMGNIWSGGGTIIAWSSLIAVAGIVGVPVMDLARKNLIPVITGLIVSTIVAVLFLM</sequence>
<dbReference type="STRING" id="1209989.TepRe1_0243"/>
<protein>
    <recommendedName>
        <fullName evidence="4">Citrate transporter</fullName>
    </recommendedName>
</protein>
<dbReference type="EMBL" id="HF563609">
    <property type="protein sequence ID" value="CCP24945.1"/>
    <property type="molecule type" value="Genomic_DNA"/>
</dbReference>
<dbReference type="AlphaFoldDB" id="F4LTC0"/>
<evidence type="ECO:0008006" key="4">
    <source>
        <dbReference type="Google" id="ProtNLM"/>
    </source>
</evidence>
<name>F4LTC0_TEPAE</name>
<feature type="transmembrane region" description="Helical" evidence="1">
    <location>
        <begin position="388"/>
        <end position="407"/>
    </location>
</feature>
<evidence type="ECO:0000313" key="3">
    <source>
        <dbReference type="Proteomes" id="UP000010802"/>
    </source>
</evidence>
<accession>L0RVN5</accession>
<feature type="transmembrane region" description="Helical" evidence="1">
    <location>
        <begin position="56"/>
        <end position="76"/>
    </location>
</feature>
<feature type="transmembrane region" description="Helical" evidence="1">
    <location>
        <begin position="301"/>
        <end position="324"/>
    </location>
</feature>
<evidence type="ECO:0000313" key="2">
    <source>
        <dbReference type="EMBL" id="CCP24945.1"/>
    </source>
</evidence>
<organism evidence="2 3">
    <name type="scientific">Tepidanaerobacter acetatoxydans (strain DSM 21804 / JCM 16047 / Re1)</name>
    <dbReference type="NCBI Taxonomy" id="1209989"/>
    <lineage>
        <taxon>Bacteria</taxon>
        <taxon>Bacillati</taxon>
        <taxon>Bacillota</taxon>
        <taxon>Clostridia</taxon>
        <taxon>Thermosediminibacterales</taxon>
        <taxon>Tepidanaerobacteraceae</taxon>
        <taxon>Tepidanaerobacter</taxon>
    </lineage>
</organism>
<keyword evidence="1" id="KW-0812">Transmembrane</keyword>
<dbReference type="HOGENOM" id="CLU_046665_1_0_9"/>
<dbReference type="Proteomes" id="UP000010802">
    <property type="component" value="Chromosome"/>
</dbReference>
<dbReference type="KEGG" id="tae:TepiRe1_0263"/>
<evidence type="ECO:0000256" key="1">
    <source>
        <dbReference type="SAM" id="Phobius"/>
    </source>
</evidence>
<feature type="transmembrane region" description="Helical" evidence="1">
    <location>
        <begin position="6"/>
        <end position="22"/>
    </location>
</feature>
<feature type="transmembrane region" description="Helical" evidence="1">
    <location>
        <begin position="125"/>
        <end position="150"/>
    </location>
</feature>
<dbReference type="RefSeq" id="WP_013777375.1">
    <property type="nucleotide sequence ID" value="NC_015519.1"/>
</dbReference>
<dbReference type="eggNOG" id="COG1906">
    <property type="taxonomic scope" value="Bacteria"/>
</dbReference>
<feature type="transmembrane region" description="Helical" evidence="1">
    <location>
        <begin position="443"/>
        <end position="462"/>
    </location>
</feature>
<feature type="transmembrane region" description="Helical" evidence="1">
    <location>
        <begin position="359"/>
        <end position="382"/>
    </location>
</feature>
<dbReference type="KEGG" id="tep:TepRe1_0243"/>
<feature type="transmembrane region" description="Helical" evidence="1">
    <location>
        <begin position="419"/>
        <end position="437"/>
    </location>
</feature>
<keyword evidence="1" id="KW-1133">Transmembrane helix</keyword>
<keyword evidence="3" id="KW-1185">Reference proteome</keyword>
<dbReference type="OrthoDB" id="8641791at2"/>
<feature type="transmembrane region" description="Helical" evidence="1">
    <location>
        <begin position="29"/>
        <end position="50"/>
    </location>
</feature>
<accession>F4LTC0</accession>
<feature type="transmembrane region" description="Helical" evidence="1">
    <location>
        <begin position="240"/>
        <end position="260"/>
    </location>
</feature>
<feature type="transmembrane region" description="Helical" evidence="1">
    <location>
        <begin position="97"/>
        <end position="119"/>
    </location>
</feature>
<dbReference type="PATRIC" id="fig|1209989.3.peg.281"/>
<reference evidence="3" key="1">
    <citation type="journal article" date="2013" name="Genome Announc.">
        <title>First genome sequence of a syntrophic acetate-oxidizing bacterium, Tepidanaerobacter acetatoxydans strain Re1.</title>
        <authorList>
            <person name="Manzoor S."/>
            <person name="Bongcam-Rudloff E."/>
            <person name="Schnurer A."/>
            <person name="Muller B."/>
        </authorList>
    </citation>
    <scope>NUCLEOTIDE SEQUENCE [LARGE SCALE GENOMIC DNA]</scope>
    <source>
        <strain evidence="3">Re1</strain>
    </source>
</reference>
<feature type="transmembrane region" description="Helical" evidence="1">
    <location>
        <begin position="272"/>
        <end position="289"/>
    </location>
</feature>
<feature type="transmembrane region" description="Helical" evidence="1">
    <location>
        <begin position="186"/>
        <end position="204"/>
    </location>
</feature>
<gene>
    <name evidence="2" type="ordered locus">TEPIRE1_0263</name>
</gene>
<keyword evidence="1" id="KW-0472">Membrane</keyword>
<proteinExistence type="predicted"/>